<keyword evidence="3" id="KW-1185">Reference proteome</keyword>
<feature type="region of interest" description="Disordered" evidence="1">
    <location>
        <begin position="30"/>
        <end position="56"/>
    </location>
</feature>
<evidence type="ECO:0008006" key="4">
    <source>
        <dbReference type="Google" id="ProtNLM"/>
    </source>
</evidence>
<dbReference type="EMBL" id="LT629706">
    <property type="protein sequence ID" value="SDO66594.1"/>
    <property type="molecule type" value="Genomic_DNA"/>
</dbReference>
<sequence length="56" mass="6201">MDPISMGMSAMSAIMPMLEKGMDMMSKMMDQQNQDQEQGKIGADTHKANSVQITYS</sequence>
<dbReference type="RefSeq" id="WP_163001042.1">
    <property type="nucleotide sequence ID" value="NZ_CP142197.1"/>
</dbReference>
<protein>
    <recommendedName>
        <fullName evidence="4">Motility protein</fullName>
    </recommendedName>
</protein>
<organism evidence="2 3">
    <name type="scientific">Pseudomonas poae</name>
    <dbReference type="NCBI Taxonomy" id="200451"/>
    <lineage>
        <taxon>Bacteria</taxon>
        <taxon>Pseudomonadati</taxon>
        <taxon>Pseudomonadota</taxon>
        <taxon>Gammaproteobacteria</taxon>
        <taxon>Pseudomonadales</taxon>
        <taxon>Pseudomonadaceae</taxon>
        <taxon>Pseudomonas</taxon>
    </lineage>
</organism>
<dbReference type="Proteomes" id="UP000181903">
    <property type="component" value="Chromosome I"/>
</dbReference>
<gene>
    <name evidence="2" type="ORF">SAMN04490208_4529</name>
</gene>
<reference evidence="2 3" key="1">
    <citation type="submission" date="2016-10" db="EMBL/GenBank/DDBJ databases">
        <authorList>
            <person name="Varghese N."/>
            <person name="Submissions S."/>
        </authorList>
    </citation>
    <scope>NUCLEOTIDE SEQUENCE [LARGE SCALE GENOMIC DNA]</scope>
    <source>
        <strain evidence="2 3">BS2776</strain>
    </source>
</reference>
<evidence type="ECO:0000256" key="1">
    <source>
        <dbReference type="SAM" id="MobiDB-lite"/>
    </source>
</evidence>
<evidence type="ECO:0000313" key="3">
    <source>
        <dbReference type="Proteomes" id="UP000181903"/>
    </source>
</evidence>
<proteinExistence type="predicted"/>
<name>A0ABY0S014_9PSED</name>
<dbReference type="GeneID" id="66764557"/>
<accession>A0ABY0S014</accession>
<evidence type="ECO:0000313" key="2">
    <source>
        <dbReference type="EMBL" id="SDO66594.1"/>
    </source>
</evidence>